<organism evidence="1 2">
    <name type="scientific">Bombiscardovia nodaiensis</name>
    <dbReference type="NCBI Taxonomy" id="2932181"/>
    <lineage>
        <taxon>Bacteria</taxon>
        <taxon>Bacillati</taxon>
        <taxon>Actinomycetota</taxon>
        <taxon>Actinomycetes</taxon>
        <taxon>Bifidobacteriales</taxon>
        <taxon>Bifidobacteriaceae</taxon>
        <taxon>Bombiscardovia</taxon>
    </lineage>
</organism>
<evidence type="ECO:0008006" key="3">
    <source>
        <dbReference type="Google" id="ProtNLM"/>
    </source>
</evidence>
<evidence type="ECO:0000313" key="1">
    <source>
        <dbReference type="EMBL" id="BDR52724.1"/>
    </source>
</evidence>
<dbReference type="EMBL" id="AP026798">
    <property type="protein sequence ID" value="BDR52724.1"/>
    <property type="molecule type" value="Genomic_DNA"/>
</dbReference>
<proteinExistence type="predicted"/>
<accession>A0ABN6S9B2</accession>
<keyword evidence="2" id="KW-1185">Reference proteome</keyword>
<protein>
    <recommendedName>
        <fullName evidence="3">PE family protein</fullName>
    </recommendedName>
</protein>
<dbReference type="Proteomes" id="UP001321766">
    <property type="component" value="Chromosome"/>
</dbReference>
<evidence type="ECO:0000313" key="2">
    <source>
        <dbReference type="Proteomes" id="UP001321766"/>
    </source>
</evidence>
<gene>
    <name evidence="1" type="ORF">KIM372_06310</name>
</gene>
<sequence>MAGTIAVNTAALAKQIRELSSIAAECENCAVKSGPDAAASGESIEALQRLEGEYELLQKALGHLARSSQEYFQAALAAAIEADKEAERQFSDA</sequence>
<reference evidence="1 2" key="1">
    <citation type="journal article" date="2023" name="Microbiol. Spectr.">
        <title>Symbiosis of Carpenter Bees with Uncharacterized Lactic Acid Bacteria Showing NAD Auxotrophy.</title>
        <authorList>
            <person name="Kawasaki S."/>
            <person name="Ozawa K."/>
            <person name="Mori T."/>
            <person name="Yamamoto A."/>
            <person name="Ito M."/>
            <person name="Ohkuma M."/>
            <person name="Sakamoto M."/>
            <person name="Matsutani M."/>
        </authorList>
    </citation>
    <scope>NUCLEOTIDE SEQUENCE [LARGE SCALE GENOMIC DNA]</scope>
    <source>
        <strain evidence="1 2">Kim37-2</strain>
    </source>
</reference>
<name>A0ABN6S9B2_9BIFI</name>